<evidence type="ECO:0000259" key="1">
    <source>
        <dbReference type="Pfam" id="PF18480"/>
    </source>
</evidence>
<gene>
    <name evidence="2" type="ORF">B7R22_02540</name>
</gene>
<organism evidence="2 3">
    <name type="scientific">Subtercola boreus</name>
    <dbReference type="NCBI Taxonomy" id="120213"/>
    <lineage>
        <taxon>Bacteria</taxon>
        <taxon>Bacillati</taxon>
        <taxon>Actinomycetota</taxon>
        <taxon>Actinomycetes</taxon>
        <taxon>Micrococcales</taxon>
        <taxon>Microbacteriaceae</taxon>
        <taxon>Subtercola</taxon>
    </lineage>
</organism>
<dbReference type="RefSeq" id="WP_116410254.1">
    <property type="nucleotide sequence ID" value="NZ_NBXB01000011.1"/>
</dbReference>
<comment type="caution">
    <text evidence="2">The sequence shown here is derived from an EMBL/GenBank/DDBJ whole genome shotgun (WGS) entry which is preliminary data.</text>
</comment>
<dbReference type="Pfam" id="PF18480">
    <property type="entry name" value="DUF5615"/>
    <property type="match status" value="1"/>
</dbReference>
<proteinExistence type="predicted"/>
<reference evidence="2 3" key="1">
    <citation type="submission" date="2017-04" db="EMBL/GenBank/DDBJ databases">
        <title>Comparative genome analysis of Subtercola boreus.</title>
        <authorList>
            <person name="Cho Y.-J."/>
            <person name="Cho A."/>
            <person name="Kim O.-S."/>
            <person name="Lee J.-I."/>
        </authorList>
    </citation>
    <scope>NUCLEOTIDE SEQUENCE [LARGE SCALE GENOMIC DNA]</scope>
    <source>
        <strain evidence="2 3">P27479</strain>
    </source>
</reference>
<name>A0A3E0W3L0_9MICO</name>
<dbReference type="AlphaFoldDB" id="A0A3E0W3L0"/>
<accession>A0A3E0W3L0</accession>
<dbReference type="InterPro" id="IPR041049">
    <property type="entry name" value="DUF5615"/>
</dbReference>
<dbReference type="EMBL" id="NBXB01000011">
    <property type="protein sequence ID" value="RFA16385.1"/>
    <property type="molecule type" value="Genomic_DNA"/>
</dbReference>
<evidence type="ECO:0000313" key="2">
    <source>
        <dbReference type="EMBL" id="RFA16385.1"/>
    </source>
</evidence>
<feature type="domain" description="DUF5615" evidence="1">
    <location>
        <begin position="1"/>
        <end position="93"/>
    </location>
</feature>
<evidence type="ECO:0000313" key="3">
    <source>
        <dbReference type="Proteomes" id="UP000256541"/>
    </source>
</evidence>
<sequence length="112" mass="12627">MPFLVDAQLPPALARMLSARGHIAGQVSDIGPADSPDRGPWLYALEHQAALITKDEDFSSMLVFGEEAPIVVWIRVGNTSRRALSEWFEPLVDRFFARVRGRMRTHPKWAKV</sequence>
<protein>
    <recommendedName>
        <fullName evidence="1">DUF5615 domain-containing protein</fullName>
    </recommendedName>
</protein>
<dbReference type="OrthoDB" id="334367at2"/>
<dbReference type="Proteomes" id="UP000256541">
    <property type="component" value="Unassembled WGS sequence"/>
</dbReference>